<protein>
    <recommendedName>
        <fullName evidence="10">EamA domain-containing protein</fullName>
    </recommendedName>
</protein>
<dbReference type="InterPro" id="IPR052221">
    <property type="entry name" value="SLC35F_Transporter"/>
</dbReference>
<evidence type="ECO:0008006" key="10">
    <source>
        <dbReference type="Google" id="ProtNLM"/>
    </source>
</evidence>
<reference evidence="8" key="1">
    <citation type="submission" date="2014-03" db="EMBL/GenBank/DDBJ databases">
        <authorList>
            <person name="Casaregola S."/>
        </authorList>
    </citation>
    <scope>NUCLEOTIDE SEQUENCE [LARGE SCALE GENOMIC DNA]</scope>
    <source>
        <strain evidence="8">CLIB 918</strain>
    </source>
</reference>
<evidence type="ECO:0000256" key="1">
    <source>
        <dbReference type="ARBA" id="ARBA00004141"/>
    </source>
</evidence>
<comment type="similarity">
    <text evidence="2">Belongs to the SLC35F solute transporter family.</text>
</comment>
<evidence type="ECO:0000256" key="4">
    <source>
        <dbReference type="ARBA" id="ARBA00022692"/>
    </source>
</evidence>
<comment type="subcellular location">
    <subcellularLocation>
        <location evidence="1">Membrane</location>
        <topology evidence="1">Multi-pass membrane protein</topology>
    </subcellularLocation>
</comment>
<dbReference type="GO" id="GO:0022857">
    <property type="term" value="F:transmembrane transporter activity"/>
    <property type="evidence" value="ECO:0007669"/>
    <property type="project" value="InterPro"/>
</dbReference>
<dbReference type="InterPro" id="IPR009262">
    <property type="entry name" value="SLC35_F1/F2/F6"/>
</dbReference>
<accession>A0A0J9X9C1</accession>
<evidence type="ECO:0000256" key="6">
    <source>
        <dbReference type="ARBA" id="ARBA00023136"/>
    </source>
</evidence>
<keyword evidence="9" id="KW-1185">Reference proteome</keyword>
<feature type="transmembrane region" description="Helical" evidence="7">
    <location>
        <begin position="285"/>
        <end position="307"/>
    </location>
</feature>
<evidence type="ECO:0000313" key="9">
    <source>
        <dbReference type="Proteomes" id="UP000242525"/>
    </source>
</evidence>
<comment type="caution">
    <text evidence="8">The sequence shown here is derived from an EMBL/GenBank/DDBJ whole genome shotgun (WGS) entry which is preliminary data.</text>
</comment>
<feature type="transmembrane region" description="Helical" evidence="7">
    <location>
        <begin position="117"/>
        <end position="137"/>
    </location>
</feature>
<dbReference type="PANTHER" id="PTHR14233:SF4">
    <property type="entry name" value="SOLUTE CARRIER FAMILY 35 MEMBER F2"/>
    <property type="match status" value="1"/>
</dbReference>
<evidence type="ECO:0000256" key="7">
    <source>
        <dbReference type="SAM" id="Phobius"/>
    </source>
</evidence>
<dbReference type="PANTHER" id="PTHR14233">
    <property type="entry name" value="DUF914-RELATED"/>
    <property type="match status" value="1"/>
</dbReference>
<dbReference type="AlphaFoldDB" id="A0A0J9X9C1"/>
<feature type="transmembrane region" description="Helical" evidence="7">
    <location>
        <begin position="226"/>
        <end position="246"/>
    </location>
</feature>
<dbReference type="Proteomes" id="UP000242525">
    <property type="component" value="Unassembled WGS sequence"/>
</dbReference>
<feature type="transmembrane region" description="Helical" evidence="7">
    <location>
        <begin position="88"/>
        <end position="105"/>
    </location>
</feature>
<dbReference type="GO" id="GO:0016020">
    <property type="term" value="C:membrane"/>
    <property type="evidence" value="ECO:0007669"/>
    <property type="project" value="UniProtKB-SubCell"/>
</dbReference>
<feature type="transmembrane region" description="Helical" evidence="7">
    <location>
        <begin position="185"/>
        <end position="206"/>
    </location>
</feature>
<feature type="transmembrane region" description="Helical" evidence="7">
    <location>
        <begin position="345"/>
        <end position="364"/>
    </location>
</feature>
<proteinExistence type="inferred from homology"/>
<dbReference type="InterPro" id="IPR037185">
    <property type="entry name" value="EmrE-like"/>
</dbReference>
<feature type="transmembrane region" description="Helical" evidence="7">
    <location>
        <begin position="258"/>
        <end position="279"/>
    </location>
</feature>
<evidence type="ECO:0000256" key="5">
    <source>
        <dbReference type="ARBA" id="ARBA00022989"/>
    </source>
</evidence>
<keyword evidence="6 7" id="KW-0472">Membrane</keyword>
<dbReference type="Pfam" id="PF06027">
    <property type="entry name" value="SLC35F"/>
    <property type="match status" value="1"/>
</dbReference>
<evidence type="ECO:0000256" key="2">
    <source>
        <dbReference type="ARBA" id="ARBA00007863"/>
    </source>
</evidence>
<dbReference type="STRING" id="1173061.A0A0J9X9C1"/>
<organism evidence="8 9">
    <name type="scientific">Geotrichum candidum</name>
    <name type="common">Oospora lactis</name>
    <name type="synonym">Dipodascus geotrichum</name>
    <dbReference type="NCBI Taxonomy" id="1173061"/>
    <lineage>
        <taxon>Eukaryota</taxon>
        <taxon>Fungi</taxon>
        <taxon>Dikarya</taxon>
        <taxon>Ascomycota</taxon>
        <taxon>Saccharomycotina</taxon>
        <taxon>Dipodascomycetes</taxon>
        <taxon>Dipodascales</taxon>
        <taxon>Dipodascaceae</taxon>
        <taxon>Geotrichum</taxon>
    </lineage>
</organism>
<keyword evidence="5 7" id="KW-1133">Transmembrane helix</keyword>
<dbReference type="EMBL" id="CCBN010000006">
    <property type="protein sequence ID" value="CDO54062.1"/>
    <property type="molecule type" value="Genomic_DNA"/>
</dbReference>
<evidence type="ECO:0000313" key="8">
    <source>
        <dbReference type="EMBL" id="CDO54062.1"/>
    </source>
</evidence>
<dbReference type="OrthoDB" id="429955at2759"/>
<keyword evidence="4 7" id="KW-0812">Transmembrane</keyword>
<feature type="transmembrane region" description="Helical" evidence="7">
    <location>
        <begin position="157"/>
        <end position="178"/>
    </location>
</feature>
<feature type="transmembrane region" description="Helical" evidence="7">
    <location>
        <begin position="319"/>
        <end position="339"/>
    </location>
</feature>
<gene>
    <name evidence="8" type="ORF">BN980_GECA06s04124g</name>
</gene>
<sequence length="408" mass="44328">MFDGPNSLTPKNGAEEAPLLFDRSSGNNNEVGYGSNLSILSRRPENTALSYVRTSHFWKVLALGQLLSLCITASNTFTSYLANTGNSVPALQSLAVYISLTAVFLPYTIRRNGLRQWLSATFFLSKGGWKYLILALADSQGNYFIVKAYGYTNMLSAALLDNLSIVFVVILSTTFLGVKYHWSQFVGISVCVLGVTIIILSSFVGTGSSGGGGLDSPASSVLKGDLFVVVSTLCYGSANVFEEFLVSKHPVYEVLSQLGVFGTVVLLLQCWWQGGAAQLAGRVEWTSPLVVASYAGFTVALFLLYTLTPLMFRMSSSAFYNISLLTSDFWALIVGVHLFGYKIIWLYPVGFCFTIGGVLVYYLIPNSHILGDALKPWLGEEQEKGIVGVGTAALHLRRNDTHNETGIV</sequence>
<name>A0A0J9X9C1_GEOCN</name>
<keyword evidence="3" id="KW-0813">Transport</keyword>
<evidence type="ECO:0000256" key="3">
    <source>
        <dbReference type="ARBA" id="ARBA00022448"/>
    </source>
</evidence>
<dbReference type="SUPFAM" id="SSF103481">
    <property type="entry name" value="Multidrug resistance efflux transporter EmrE"/>
    <property type="match status" value="1"/>
</dbReference>